<dbReference type="EMBL" id="JAUEPR010000018">
    <property type="protein sequence ID" value="KAK0477126.1"/>
    <property type="molecule type" value="Genomic_DNA"/>
</dbReference>
<reference evidence="1" key="1">
    <citation type="submission" date="2023-06" db="EMBL/GenBank/DDBJ databases">
        <authorList>
            <consortium name="Lawrence Berkeley National Laboratory"/>
            <person name="Ahrendt S."/>
            <person name="Sahu N."/>
            <person name="Indic B."/>
            <person name="Wong-Bajracharya J."/>
            <person name="Merenyi Z."/>
            <person name="Ke H.-M."/>
            <person name="Monk M."/>
            <person name="Kocsube S."/>
            <person name="Drula E."/>
            <person name="Lipzen A."/>
            <person name="Balint B."/>
            <person name="Henrissat B."/>
            <person name="Andreopoulos B."/>
            <person name="Martin F.M."/>
            <person name="Harder C.B."/>
            <person name="Rigling D."/>
            <person name="Ford K.L."/>
            <person name="Foster G.D."/>
            <person name="Pangilinan J."/>
            <person name="Papanicolaou A."/>
            <person name="Barry K."/>
            <person name="LaButti K."/>
            <person name="Viragh M."/>
            <person name="Koriabine M."/>
            <person name="Yan M."/>
            <person name="Riley R."/>
            <person name="Champramary S."/>
            <person name="Plett K.L."/>
            <person name="Tsai I.J."/>
            <person name="Slot J."/>
            <person name="Sipos G."/>
            <person name="Plett J."/>
            <person name="Nagy L.G."/>
            <person name="Grigoriev I.V."/>
        </authorList>
    </citation>
    <scope>NUCLEOTIDE SEQUENCE</scope>
    <source>
        <strain evidence="1">ICMP 16352</strain>
    </source>
</reference>
<name>A0AA39P4G2_9AGAR</name>
<dbReference type="Proteomes" id="UP001175227">
    <property type="component" value="Unassembled WGS sequence"/>
</dbReference>
<evidence type="ECO:0000313" key="1">
    <source>
        <dbReference type="EMBL" id="KAK0477126.1"/>
    </source>
</evidence>
<comment type="caution">
    <text evidence="1">The sequence shown here is derived from an EMBL/GenBank/DDBJ whole genome shotgun (WGS) entry which is preliminary data.</text>
</comment>
<keyword evidence="2" id="KW-1185">Reference proteome</keyword>
<dbReference type="AlphaFoldDB" id="A0AA39P4G2"/>
<organism evidence="1 2">
    <name type="scientific">Armillaria novae-zelandiae</name>
    <dbReference type="NCBI Taxonomy" id="153914"/>
    <lineage>
        <taxon>Eukaryota</taxon>
        <taxon>Fungi</taxon>
        <taxon>Dikarya</taxon>
        <taxon>Basidiomycota</taxon>
        <taxon>Agaricomycotina</taxon>
        <taxon>Agaricomycetes</taxon>
        <taxon>Agaricomycetidae</taxon>
        <taxon>Agaricales</taxon>
        <taxon>Marasmiineae</taxon>
        <taxon>Physalacriaceae</taxon>
        <taxon>Armillaria</taxon>
    </lineage>
</organism>
<proteinExistence type="predicted"/>
<gene>
    <name evidence="1" type="ORF">IW261DRAFT_1421328</name>
</gene>
<sequence>MVDSMWYIVSGSRYKDLLLKLVAEGLEEEGDGADFACDADRKCFERVWGDILRGFEHNFAVSAEFIIQDFKYAIIDLNTAVGCESDASIFVPNRRVIVDSTSRLRRSLDRLVRSPELRFSLLAMDVHSLLEVVSRVHTHGQRIFKELEAEINRVREAYENIPLWQSVTPIEILDEGTQRRVSTSYYDFPSRACGNNL</sequence>
<evidence type="ECO:0000313" key="2">
    <source>
        <dbReference type="Proteomes" id="UP001175227"/>
    </source>
</evidence>
<protein>
    <submittedName>
        <fullName evidence="1">Uncharacterized protein</fullName>
    </submittedName>
</protein>
<accession>A0AA39P4G2</accession>